<evidence type="ECO:0000313" key="1">
    <source>
        <dbReference type="EMBL" id="MDR9878093.1"/>
    </source>
</evidence>
<comment type="caution">
    <text evidence="1">The sequence shown here is derived from an EMBL/GenBank/DDBJ whole genome shotgun (WGS) entry which is preliminary data.</text>
</comment>
<accession>A0ACC6LIJ0</accession>
<protein>
    <submittedName>
        <fullName evidence="1">Carbohydrate porin</fullName>
    </submittedName>
</protein>
<proteinExistence type="predicted"/>
<organism evidence="1 2">
    <name type="scientific">Pseudomonas allii</name>
    <dbReference type="NCBI Taxonomy" id="2740531"/>
    <lineage>
        <taxon>Bacteria</taxon>
        <taxon>Pseudomonadati</taxon>
        <taxon>Pseudomonadota</taxon>
        <taxon>Gammaproteobacteria</taxon>
        <taxon>Pseudomonadales</taxon>
        <taxon>Pseudomonadaceae</taxon>
        <taxon>Pseudomonas</taxon>
    </lineage>
</organism>
<dbReference type="Proteomes" id="UP001244872">
    <property type="component" value="Unassembled WGS sequence"/>
</dbReference>
<sequence length="82" mass="9226">MVQHQVYKDATNPARALTLFSDATVHDKATNKIDRYIHPGCSTSKVELYYDFLVSKWLTARPNIQYVVSPGVNDVDNAWIAG</sequence>
<gene>
    <name evidence="1" type="ORF">RJC98_23175</name>
</gene>
<dbReference type="EMBL" id="JAVLRO010000010">
    <property type="protein sequence ID" value="MDR9878093.1"/>
    <property type="molecule type" value="Genomic_DNA"/>
</dbReference>
<keyword evidence="2" id="KW-1185">Reference proteome</keyword>
<evidence type="ECO:0000313" key="2">
    <source>
        <dbReference type="Proteomes" id="UP001244872"/>
    </source>
</evidence>
<name>A0ACC6LIJ0_9PSED</name>
<reference evidence="1" key="1">
    <citation type="submission" date="2023-07" db="EMBL/GenBank/DDBJ databases">
        <title>Bioagumentation of soil contaminated with hydrocarbons using Pseudomonas poae 7b strain.</title>
        <authorList>
            <person name="Kumor A."/>
        </authorList>
    </citation>
    <scope>NUCLEOTIDE SEQUENCE</scope>
    <source>
        <strain evidence="1">7b</strain>
    </source>
</reference>